<dbReference type="InterPro" id="IPR050883">
    <property type="entry name" value="PNGase"/>
</dbReference>
<organism evidence="4 5">
    <name type="scientific">Lachancea lanzarotensis</name>
    <dbReference type="NCBI Taxonomy" id="1245769"/>
    <lineage>
        <taxon>Eukaryota</taxon>
        <taxon>Fungi</taxon>
        <taxon>Dikarya</taxon>
        <taxon>Ascomycota</taxon>
        <taxon>Saccharomycotina</taxon>
        <taxon>Saccharomycetes</taxon>
        <taxon>Saccharomycetales</taxon>
        <taxon>Saccharomycetaceae</taxon>
        <taxon>Lachancea</taxon>
    </lineage>
</organism>
<dbReference type="GO" id="GO:0005634">
    <property type="term" value="C:nucleus"/>
    <property type="evidence" value="ECO:0007669"/>
    <property type="project" value="TreeGrafter"/>
</dbReference>
<feature type="chain" id="PRO_5002195498" evidence="1">
    <location>
        <begin position="17"/>
        <end position="831"/>
    </location>
</feature>
<dbReference type="GO" id="GO:0005829">
    <property type="term" value="C:cytosol"/>
    <property type="evidence" value="ECO:0007669"/>
    <property type="project" value="TreeGrafter"/>
</dbReference>
<dbReference type="EMBL" id="LN736365">
    <property type="protein sequence ID" value="CEP62721.1"/>
    <property type="molecule type" value="Genomic_DNA"/>
</dbReference>
<dbReference type="GO" id="GO:0030246">
    <property type="term" value="F:carbohydrate binding"/>
    <property type="evidence" value="ECO:0007669"/>
    <property type="project" value="InterPro"/>
</dbReference>
<dbReference type="Gene3D" id="3.30.2080.10">
    <property type="entry name" value="GH92 mannosidase domain"/>
    <property type="match status" value="1"/>
</dbReference>
<evidence type="ECO:0000259" key="3">
    <source>
        <dbReference type="Pfam" id="PF17678"/>
    </source>
</evidence>
<feature type="signal peptide" evidence="1">
    <location>
        <begin position="1"/>
        <end position="16"/>
    </location>
</feature>
<evidence type="ECO:0000256" key="1">
    <source>
        <dbReference type="SAM" id="SignalP"/>
    </source>
</evidence>
<dbReference type="AlphaFoldDB" id="A0A0C7N431"/>
<keyword evidence="1" id="KW-0732">Signal</keyword>
<evidence type="ECO:0000259" key="2">
    <source>
        <dbReference type="Pfam" id="PF07971"/>
    </source>
</evidence>
<evidence type="ECO:0000313" key="4">
    <source>
        <dbReference type="EMBL" id="CEP62721.1"/>
    </source>
</evidence>
<name>A0A0C7N431_9SACH</name>
<dbReference type="GeneID" id="34686195"/>
<dbReference type="OrthoDB" id="449263at2759"/>
<gene>
    <name evidence="4" type="ORF">LALA0_S06e02190g</name>
</gene>
<dbReference type="Proteomes" id="UP000054304">
    <property type="component" value="Unassembled WGS sequence"/>
</dbReference>
<protein>
    <submittedName>
        <fullName evidence="4">LALA0S06e02190g1_1</fullName>
    </submittedName>
</protein>
<dbReference type="GO" id="GO:0006516">
    <property type="term" value="P:glycoprotein catabolic process"/>
    <property type="evidence" value="ECO:0007669"/>
    <property type="project" value="TreeGrafter"/>
</dbReference>
<dbReference type="Gene3D" id="1.20.1050.60">
    <property type="entry name" value="alpha-1,2-mannosidase"/>
    <property type="match status" value="1"/>
</dbReference>
<dbReference type="RefSeq" id="XP_022628944.1">
    <property type="nucleotide sequence ID" value="XM_022771774.1"/>
</dbReference>
<dbReference type="GO" id="GO:0000224">
    <property type="term" value="F:peptide-N4-(N-acetyl-beta-glucosaminyl)asparagine amidase activity"/>
    <property type="evidence" value="ECO:0007669"/>
    <property type="project" value="TreeGrafter"/>
</dbReference>
<feature type="domain" description="Glycosyl hydrolase family 92" evidence="2">
    <location>
        <begin position="328"/>
        <end position="808"/>
    </location>
</feature>
<evidence type="ECO:0000313" key="5">
    <source>
        <dbReference type="Proteomes" id="UP000054304"/>
    </source>
</evidence>
<dbReference type="HOGENOM" id="CLU_003690_4_1_1"/>
<dbReference type="Pfam" id="PF17678">
    <property type="entry name" value="Glyco_hydro_92N"/>
    <property type="match status" value="1"/>
</dbReference>
<accession>A0A0C7N431</accession>
<dbReference type="Pfam" id="PF07971">
    <property type="entry name" value="Glyco_hydro_92"/>
    <property type="match status" value="1"/>
</dbReference>
<keyword evidence="5" id="KW-1185">Reference proteome</keyword>
<feature type="domain" description="Glycosyl hydrolase family 92 N-terminal" evidence="3">
    <location>
        <begin position="67"/>
        <end position="321"/>
    </location>
</feature>
<dbReference type="InterPro" id="IPR041371">
    <property type="entry name" value="GH92_N"/>
</dbReference>
<sequence>MLTWYLLLIFVHGSFADASKELEALWSQKLQETAQNRELVSFGGPQRPASFSSNSARLSLLFPFLNYVDVFYGTQAHGHMFPGVSMPFGMCKMGVDVLDPHLGDSYAGYQYSGEISGVSMLHESGTDATPNYGVVSQLPLLAKSLHDIDTTEPISAARCRPDAGHIGYYKVCLEDRIEVEFSASHRSGLYKYTFPVNRPLKHKNSRLLAPVILVNVSHHLHSFHKPWLSQEFRGGFIQVSRDLKSYHGKAYFSHGRSPEKSWSVSFYGVFDKPAKKVRVFKDHHSQSGIRHCEADESTSNLGVLFEFEVGTRILHSHVGISFRDVPTALANIHNDYPSNHLFDLDWSVENAVNAWNREVFSKISMDASEEDPIVVQKYYNSLYGSHLMPVDKSGLEAPWLSREPYYDDFPSLWKAFRCLIPMFTILDRTRTTDFIRSLIDAWRHDGFLPEGRTATLNTRMAGGSSSDIILADAFSKGIKHRIDWKIGLRAMQTNAERYPHPGHGMKDTQGRTALSDWLEFGYVTQEFSRSLTRTMDYAYNDFAISIVARGLGFIKTSHKYLKRCSNWQQLWNPRATASHVYYRGFIQPKDRDGDFYTKHYDPLSCFGCHWKDDAYMAKPVEYGWQVPYDMKTLKALIGSESVFVERLDDMFGLRGRGFADSLSEPSFMTPYLYDFVNLQYKTSETVDYLIETKFKLGPKGLPRCSGAGSMQAWLWFALSGFFPVAGTDIYLITSPKVSKVEITIGESTKVVIIAHDLYRETHGSSPSYSTRNKYIKNVKLNGDYIDRNWFTHDELFGEHGGLLEFFMAPFPVHWDQEGELPPSPGHVSRRH</sequence>
<dbReference type="PANTHER" id="PTHR12143">
    <property type="entry name" value="PEPTIDE N-GLYCANASE PNGASE -RELATED"/>
    <property type="match status" value="1"/>
</dbReference>
<proteinExistence type="predicted"/>
<reference evidence="4 5" key="1">
    <citation type="submission" date="2014-12" db="EMBL/GenBank/DDBJ databases">
        <authorList>
            <person name="Neuveglise Cecile"/>
        </authorList>
    </citation>
    <scope>NUCLEOTIDE SEQUENCE [LARGE SCALE GENOMIC DNA]</scope>
    <source>
        <strain evidence="4 5">CBS 12615</strain>
    </source>
</reference>
<dbReference type="PANTHER" id="PTHR12143:SF38">
    <property type="entry name" value="ALPHA-1,2-MANNOSIDASE FAMILY PROTEIN (AFU_ORTHOLOGUE AFUA_5G10520)"/>
    <property type="match status" value="1"/>
</dbReference>
<dbReference type="InterPro" id="IPR014718">
    <property type="entry name" value="GH-type_carb-bd"/>
</dbReference>
<dbReference type="InterPro" id="IPR012939">
    <property type="entry name" value="Glyco_hydro_92"/>
</dbReference>
<dbReference type="Gene3D" id="2.70.98.10">
    <property type="match status" value="1"/>
</dbReference>
<dbReference type="Gene3D" id="1.20.1610.10">
    <property type="entry name" value="alpha-1,2-mannosidases domains"/>
    <property type="match status" value="1"/>
</dbReference>